<organism evidence="2 3">
    <name type="scientific">Trifolium medium</name>
    <dbReference type="NCBI Taxonomy" id="97028"/>
    <lineage>
        <taxon>Eukaryota</taxon>
        <taxon>Viridiplantae</taxon>
        <taxon>Streptophyta</taxon>
        <taxon>Embryophyta</taxon>
        <taxon>Tracheophyta</taxon>
        <taxon>Spermatophyta</taxon>
        <taxon>Magnoliopsida</taxon>
        <taxon>eudicotyledons</taxon>
        <taxon>Gunneridae</taxon>
        <taxon>Pentapetalae</taxon>
        <taxon>rosids</taxon>
        <taxon>fabids</taxon>
        <taxon>Fabales</taxon>
        <taxon>Fabaceae</taxon>
        <taxon>Papilionoideae</taxon>
        <taxon>50 kb inversion clade</taxon>
        <taxon>NPAAA clade</taxon>
        <taxon>Hologalegina</taxon>
        <taxon>IRL clade</taxon>
        <taxon>Trifolieae</taxon>
        <taxon>Trifolium</taxon>
    </lineage>
</organism>
<feature type="compositionally biased region" description="Basic and acidic residues" evidence="1">
    <location>
        <begin position="9"/>
        <end position="25"/>
    </location>
</feature>
<proteinExistence type="predicted"/>
<feature type="non-terminal residue" evidence="2">
    <location>
        <position position="100"/>
    </location>
</feature>
<comment type="caution">
    <text evidence="2">The sequence shown here is derived from an EMBL/GenBank/DDBJ whole genome shotgun (WGS) entry which is preliminary data.</text>
</comment>
<accession>A0A392RNN7</accession>
<dbReference type="Proteomes" id="UP000265520">
    <property type="component" value="Unassembled WGS sequence"/>
</dbReference>
<feature type="non-terminal residue" evidence="2">
    <location>
        <position position="1"/>
    </location>
</feature>
<name>A0A392RNN7_9FABA</name>
<evidence type="ECO:0000313" key="2">
    <source>
        <dbReference type="EMBL" id="MCI38268.1"/>
    </source>
</evidence>
<dbReference type="AlphaFoldDB" id="A0A392RNN7"/>
<feature type="region of interest" description="Disordered" evidence="1">
    <location>
        <begin position="1"/>
        <end position="56"/>
    </location>
</feature>
<feature type="compositionally biased region" description="Polar residues" evidence="1">
    <location>
        <begin position="32"/>
        <end position="49"/>
    </location>
</feature>
<dbReference type="EMBL" id="LXQA010253849">
    <property type="protein sequence ID" value="MCI38268.1"/>
    <property type="molecule type" value="Genomic_DNA"/>
</dbReference>
<keyword evidence="3" id="KW-1185">Reference proteome</keyword>
<evidence type="ECO:0000256" key="1">
    <source>
        <dbReference type="SAM" id="MobiDB-lite"/>
    </source>
</evidence>
<evidence type="ECO:0000313" key="3">
    <source>
        <dbReference type="Proteomes" id="UP000265520"/>
    </source>
</evidence>
<reference evidence="2 3" key="1">
    <citation type="journal article" date="2018" name="Front. Plant Sci.">
        <title>Red Clover (Trifolium pratense) and Zigzag Clover (T. medium) - A Picture of Genomic Similarities and Differences.</title>
        <authorList>
            <person name="Dluhosova J."/>
            <person name="Istvanek J."/>
            <person name="Nedelnik J."/>
            <person name="Repkova J."/>
        </authorList>
    </citation>
    <scope>NUCLEOTIDE SEQUENCE [LARGE SCALE GENOMIC DNA]</scope>
    <source>
        <strain evidence="3">cv. 10/8</strain>
        <tissue evidence="2">Leaf</tissue>
    </source>
</reference>
<protein>
    <submittedName>
        <fullName evidence="2">Protein FAM63A</fullName>
    </submittedName>
</protein>
<sequence>AVTVDSVVDFEKNTGKESNDFHESETSIPDDCTTSSKDYNEHISSTSTVGEAADSSLKNDAVNDFQQSPSMEPEESIERNDVVEKHNLDALVQNESAVTL</sequence>